<evidence type="ECO:0000313" key="3">
    <source>
        <dbReference type="Proteomes" id="UP001054837"/>
    </source>
</evidence>
<name>A0AAV4RUY2_9ARAC</name>
<sequence>MDEGERQRVIAKVGLVLLTWRFASPTERRGKQAMDKGEDRKKQEPYWGLGPSPNAKRVTLLYLTPLTVIRDPLFGSYSQTCFVEDTLPSRFDNFRQITFVENIWCGIRPK</sequence>
<dbReference type="AlphaFoldDB" id="A0AAV4RUY2"/>
<keyword evidence="3" id="KW-1185">Reference proteome</keyword>
<organism evidence="2 3">
    <name type="scientific">Caerostris darwini</name>
    <dbReference type="NCBI Taxonomy" id="1538125"/>
    <lineage>
        <taxon>Eukaryota</taxon>
        <taxon>Metazoa</taxon>
        <taxon>Ecdysozoa</taxon>
        <taxon>Arthropoda</taxon>
        <taxon>Chelicerata</taxon>
        <taxon>Arachnida</taxon>
        <taxon>Araneae</taxon>
        <taxon>Araneomorphae</taxon>
        <taxon>Entelegynae</taxon>
        <taxon>Araneoidea</taxon>
        <taxon>Araneidae</taxon>
        <taxon>Caerostris</taxon>
    </lineage>
</organism>
<feature type="region of interest" description="Disordered" evidence="1">
    <location>
        <begin position="27"/>
        <end position="50"/>
    </location>
</feature>
<evidence type="ECO:0000313" key="2">
    <source>
        <dbReference type="EMBL" id="GIY25693.1"/>
    </source>
</evidence>
<comment type="caution">
    <text evidence="2">The sequence shown here is derived from an EMBL/GenBank/DDBJ whole genome shotgun (WGS) entry which is preliminary data.</text>
</comment>
<dbReference type="Proteomes" id="UP001054837">
    <property type="component" value="Unassembled WGS sequence"/>
</dbReference>
<accession>A0AAV4RUY2</accession>
<feature type="compositionally biased region" description="Basic and acidic residues" evidence="1">
    <location>
        <begin position="27"/>
        <end position="44"/>
    </location>
</feature>
<gene>
    <name evidence="2" type="ORF">CDAR_263621</name>
</gene>
<reference evidence="2 3" key="1">
    <citation type="submission" date="2021-06" db="EMBL/GenBank/DDBJ databases">
        <title>Caerostris darwini draft genome.</title>
        <authorList>
            <person name="Kono N."/>
            <person name="Arakawa K."/>
        </authorList>
    </citation>
    <scope>NUCLEOTIDE SEQUENCE [LARGE SCALE GENOMIC DNA]</scope>
</reference>
<proteinExistence type="predicted"/>
<evidence type="ECO:0000256" key="1">
    <source>
        <dbReference type="SAM" id="MobiDB-lite"/>
    </source>
</evidence>
<dbReference type="EMBL" id="BPLQ01006841">
    <property type="protein sequence ID" value="GIY25693.1"/>
    <property type="molecule type" value="Genomic_DNA"/>
</dbReference>
<protein>
    <submittedName>
        <fullName evidence="2">Uncharacterized protein</fullName>
    </submittedName>
</protein>